<gene>
    <name evidence="4" type="primary">LOC106810712</name>
</gene>
<feature type="domain" description="SET" evidence="2">
    <location>
        <begin position="1"/>
        <end position="61"/>
    </location>
</feature>
<protein>
    <submittedName>
        <fullName evidence="4">Uncharacterized protein LOC106810712</fullName>
    </submittedName>
</protein>
<dbReference type="InterPro" id="IPR046341">
    <property type="entry name" value="SET_dom_sf"/>
</dbReference>
<feature type="compositionally biased region" description="Polar residues" evidence="1">
    <location>
        <begin position="98"/>
        <end position="110"/>
    </location>
</feature>
<keyword evidence="3" id="KW-1185">Reference proteome</keyword>
<dbReference type="PANTHER" id="PTHR46167:SF1">
    <property type="entry name" value="N-LYSINE METHYLTRANSFERASE KMT5A"/>
    <property type="match status" value="1"/>
</dbReference>
<feature type="region of interest" description="Disordered" evidence="1">
    <location>
        <begin position="86"/>
        <end position="110"/>
    </location>
</feature>
<evidence type="ECO:0000313" key="4">
    <source>
        <dbReference type="RefSeq" id="XP_014669633.1"/>
    </source>
</evidence>
<dbReference type="Proteomes" id="UP000695022">
    <property type="component" value="Unplaced"/>
</dbReference>
<proteinExistence type="predicted"/>
<accession>A0ABM1EBR2</accession>
<dbReference type="PROSITE" id="PS50280">
    <property type="entry name" value="SET"/>
    <property type="match status" value="1"/>
</dbReference>
<dbReference type="Gene3D" id="2.170.270.10">
    <property type="entry name" value="SET domain"/>
    <property type="match status" value="1"/>
</dbReference>
<dbReference type="InterPro" id="IPR051760">
    <property type="entry name" value="KMT5A"/>
</dbReference>
<evidence type="ECO:0000259" key="2">
    <source>
        <dbReference type="PROSITE" id="PS50280"/>
    </source>
</evidence>
<dbReference type="RefSeq" id="XP_014669633.1">
    <property type="nucleotide sequence ID" value="XM_014814147.1"/>
</dbReference>
<evidence type="ECO:0000256" key="1">
    <source>
        <dbReference type="SAM" id="MobiDB-lite"/>
    </source>
</evidence>
<reference evidence="4" key="1">
    <citation type="submission" date="2025-08" db="UniProtKB">
        <authorList>
            <consortium name="RefSeq"/>
        </authorList>
    </citation>
    <scope>IDENTIFICATION</scope>
</reference>
<dbReference type="SUPFAM" id="SSF82199">
    <property type="entry name" value="SET domain"/>
    <property type="match status" value="1"/>
</dbReference>
<organism evidence="3 4">
    <name type="scientific">Priapulus caudatus</name>
    <name type="common">Priapulid worm</name>
    <dbReference type="NCBI Taxonomy" id="37621"/>
    <lineage>
        <taxon>Eukaryota</taxon>
        <taxon>Metazoa</taxon>
        <taxon>Ecdysozoa</taxon>
        <taxon>Scalidophora</taxon>
        <taxon>Priapulida</taxon>
        <taxon>Priapulimorpha</taxon>
        <taxon>Priapulimorphida</taxon>
        <taxon>Priapulidae</taxon>
        <taxon>Priapulus</taxon>
    </lineage>
</organism>
<sequence>MKHFSVDATHSIGLGRMVNDDVKSPNATMRLIPVNGVPHLCLFVKNVASIPPGTEITFNYGEGDQGMYWRKNESNPHPFDIGEVVKDTVTDEEKDADPQQNDPSGSSYESTELESVCFPLEVSLSFEIRDSNRRHLRALNMCHLMALELTI</sequence>
<name>A0ABM1EBR2_PRICU</name>
<dbReference type="PANTHER" id="PTHR46167">
    <property type="entry name" value="N-LYSINE METHYLTRANSFERASE KMT5A"/>
    <property type="match status" value="1"/>
</dbReference>
<evidence type="ECO:0000313" key="3">
    <source>
        <dbReference type="Proteomes" id="UP000695022"/>
    </source>
</evidence>
<dbReference type="InterPro" id="IPR001214">
    <property type="entry name" value="SET_dom"/>
</dbReference>
<dbReference type="GeneID" id="106810712"/>